<dbReference type="GO" id="GO:0016020">
    <property type="term" value="C:membrane"/>
    <property type="evidence" value="ECO:0007669"/>
    <property type="project" value="TreeGrafter"/>
</dbReference>
<name>A0AAV6KU43_9ERIC</name>
<dbReference type="PANTHER" id="PTHR24177:SF435">
    <property type="entry name" value="ANKYRIN REPEAT-CONTAINING PROTEIN NPR4-LIKE"/>
    <property type="match status" value="1"/>
</dbReference>
<dbReference type="EMBL" id="JACTNZ010000003">
    <property type="protein sequence ID" value="KAG5556180.1"/>
    <property type="molecule type" value="Genomic_DNA"/>
</dbReference>
<gene>
    <name evidence="2" type="ORF">RHGRI_006715</name>
</gene>
<dbReference type="PROSITE" id="PS50297">
    <property type="entry name" value="ANK_REP_REGION"/>
    <property type="match status" value="3"/>
</dbReference>
<evidence type="ECO:0000313" key="2">
    <source>
        <dbReference type="EMBL" id="KAG5556180.1"/>
    </source>
</evidence>
<sequence>MTPKDVVNLVDNNGGTALFEAVVVGNVEGAKMLVYKNSDLPNKPDKYGIITPLHFAAMCGFRKMVLYLKEVTRPDILFANDYADIALTFLQQKPELACMACMRFKEFNPFDIIVEKHSSFRSGNSSNLWHILFYFVRQRLHFMIWDVAEKLVPHVKRIREKKERQHHALELVKFLCMEVAKSNLSKVESIFKPALRKAVRVGIPEIVEEIVLSYPSALFFMDLGGLNIFKYAILYRRERVFNLIYQTDHVGKRFILGEDYSLNNGLHLVARLTHEQQINLKASAAGAVLQMQREVQWFKFSCIAFHSQTHTRVYLYTSMESSSNVNCTSSPREKWPYPTSEINVLDIVPKLSSERNYDNWRLSMRDFIRMRGLIGFIEDAAAVGESNRDEAWNGSNNLVRGWILATLSEDIRSRVLRRYETGIAKDLWTELEKIFDATRLLWQLDERTEYRQAHYNLALHKAAINGDWDKAMVIIELEPDAVRTPITPFSQTALSVAISSASAGRNLFVRELLEKMTPQDVVDLSNNQGATALHYAASIDNMEGARMLVNKNPDLPNVPDKSGETPLHYAAKYGNREMVLYLNKVTREDILLDLANGRKGASLLVCFLTRSELYVPPVKSIRKEKLRHHHALELVKFLCKEVAKSKLSKVERIFKPALRKAARVGIPEIIEEIVLSYPFALSFINLDNVNIIKYAILYRRERVFNLIHQLGWKYIYGEDNSLNNVLHLAAHLRREQQINLKDSAAGAVLQMQREMQWFKATSSRFSSLASFLSPAEPHNGITWKFPVLEILISRKSDAIQYKYVLSLSLSLSLKLKDLHVRADEEKEYRQGNYLALHKAAVNGDWDKAIGIIEDDPDAVTTPITPFDQAALHLAVSSASAGRNRFVRELLEKMTPEDVVDLVDDQGGTALHYAADVNNIEGAKLLVSKNSDLPDVVDQYGYTPLHWAANFRNREMVLYLKDVTGEEFLSAGDLGPKLLSFLTRAEIYVPHVKRIREKRERQHHALELVKFLCMEVAKSKLSEVEKIFKPALRKAACIGIPEIVEEIVVSYPSALFFVNLDNLNIFIYAIMYRREHVFNLIYQIDGSWRYIYGVDNSLNNGLHLAARLRPEQQINLKASVAGAVLQMQREMQWFKVSFPFSTM</sequence>
<dbReference type="AlphaFoldDB" id="A0AAV6KU43"/>
<dbReference type="InterPro" id="IPR036770">
    <property type="entry name" value="Ankyrin_rpt-contain_sf"/>
</dbReference>
<evidence type="ECO:0000313" key="3">
    <source>
        <dbReference type="Proteomes" id="UP000823749"/>
    </source>
</evidence>
<dbReference type="Gene3D" id="1.25.40.20">
    <property type="entry name" value="Ankyrin repeat-containing domain"/>
    <property type="match status" value="3"/>
</dbReference>
<evidence type="ECO:0000256" key="1">
    <source>
        <dbReference type="PROSITE-ProRule" id="PRU00023"/>
    </source>
</evidence>
<keyword evidence="1" id="KW-0040">ANK repeat</keyword>
<dbReference type="InterPro" id="IPR002110">
    <property type="entry name" value="Ankyrin_rpt"/>
</dbReference>
<comment type="caution">
    <text evidence="2">The sequence shown here is derived from an EMBL/GenBank/DDBJ whole genome shotgun (WGS) entry which is preliminary data.</text>
</comment>
<proteinExistence type="predicted"/>
<dbReference type="PROSITE" id="PS50088">
    <property type="entry name" value="ANK_REPEAT"/>
    <property type="match status" value="3"/>
</dbReference>
<accession>A0AAV6KU43</accession>
<dbReference type="SMART" id="SM00248">
    <property type="entry name" value="ANK"/>
    <property type="match status" value="11"/>
</dbReference>
<dbReference type="PANTHER" id="PTHR24177">
    <property type="entry name" value="CASKIN"/>
    <property type="match status" value="1"/>
</dbReference>
<feature type="repeat" description="ANK" evidence="1">
    <location>
        <begin position="528"/>
        <end position="560"/>
    </location>
</feature>
<evidence type="ECO:0008006" key="4">
    <source>
        <dbReference type="Google" id="ProtNLM"/>
    </source>
</evidence>
<dbReference type="SUPFAM" id="SSF48403">
    <property type="entry name" value="Ankyrin repeat"/>
    <property type="match status" value="3"/>
</dbReference>
<dbReference type="Pfam" id="PF12796">
    <property type="entry name" value="Ank_2"/>
    <property type="match status" value="2"/>
</dbReference>
<feature type="repeat" description="ANK" evidence="1">
    <location>
        <begin position="562"/>
        <end position="582"/>
    </location>
</feature>
<reference evidence="2" key="1">
    <citation type="submission" date="2020-08" db="EMBL/GenBank/DDBJ databases">
        <title>Plant Genome Project.</title>
        <authorList>
            <person name="Zhang R.-G."/>
        </authorList>
    </citation>
    <scope>NUCLEOTIDE SEQUENCE</scope>
    <source>
        <strain evidence="2">WSP0</strain>
        <tissue evidence="2">Leaf</tissue>
    </source>
</reference>
<feature type="repeat" description="ANK" evidence="1">
    <location>
        <begin position="905"/>
        <end position="932"/>
    </location>
</feature>
<protein>
    <recommendedName>
        <fullName evidence="4">Ankyrin repeat family protein</fullName>
    </recommendedName>
</protein>
<keyword evidence="3" id="KW-1185">Reference proteome</keyword>
<organism evidence="2 3">
    <name type="scientific">Rhododendron griersonianum</name>
    <dbReference type="NCBI Taxonomy" id="479676"/>
    <lineage>
        <taxon>Eukaryota</taxon>
        <taxon>Viridiplantae</taxon>
        <taxon>Streptophyta</taxon>
        <taxon>Embryophyta</taxon>
        <taxon>Tracheophyta</taxon>
        <taxon>Spermatophyta</taxon>
        <taxon>Magnoliopsida</taxon>
        <taxon>eudicotyledons</taxon>
        <taxon>Gunneridae</taxon>
        <taxon>Pentapetalae</taxon>
        <taxon>asterids</taxon>
        <taxon>Ericales</taxon>
        <taxon>Ericaceae</taxon>
        <taxon>Ericoideae</taxon>
        <taxon>Rhodoreae</taxon>
        <taxon>Rhododendron</taxon>
    </lineage>
</organism>
<dbReference type="Proteomes" id="UP000823749">
    <property type="component" value="Chromosome 3"/>
</dbReference>